<dbReference type="HOGENOM" id="CLU_2470659_0_0_1"/>
<dbReference type="Proteomes" id="UP000039046">
    <property type="component" value="Unassembled WGS sequence"/>
</dbReference>
<reference evidence="2 3" key="1">
    <citation type="journal article" date="2015" name="Genome Announc.">
        <title>Draft Genome Sequence and Gene Annotation of the Entomopathogenic Fungus Verticillium hemipterigenum.</title>
        <authorList>
            <person name="Horn F."/>
            <person name="Habel A."/>
            <person name="Scharf D.H."/>
            <person name="Dworschak J."/>
            <person name="Brakhage A.A."/>
            <person name="Guthke R."/>
            <person name="Hertweck C."/>
            <person name="Linde J."/>
        </authorList>
    </citation>
    <scope>NUCLEOTIDE SEQUENCE [LARGE SCALE GENOMIC DNA]</scope>
</reference>
<gene>
    <name evidence="2" type="ORF">VHEMI04683</name>
</gene>
<evidence type="ECO:0000313" key="3">
    <source>
        <dbReference type="Proteomes" id="UP000039046"/>
    </source>
</evidence>
<dbReference type="AlphaFoldDB" id="A0A0A1TGW0"/>
<evidence type="ECO:0000256" key="1">
    <source>
        <dbReference type="SAM" id="SignalP"/>
    </source>
</evidence>
<name>A0A0A1TGW0_9HYPO</name>
<dbReference type="EMBL" id="CDHN01000002">
    <property type="protein sequence ID" value="CEJ88316.1"/>
    <property type="molecule type" value="Genomic_DNA"/>
</dbReference>
<proteinExistence type="predicted"/>
<sequence length="88" mass="9700">MKLALLAPTIGAATASLSAWTVGNEPCYTPPITPEIQALSKELTYMEMTPALTSQKIVVDIYIHIMAVSKEVEDNYQTIMRLNNVAHH</sequence>
<protein>
    <submittedName>
        <fullName evidence="2">Uncharacterized protein</fullName>
    </submittedName>
</protein>
<keyword evidence="1" id="KW-0732">Signal</keyword>
<feature type="signal peptide" evidence="1">
    <location>
        <begin position="1"/>
        <end position="19"/>
    </location>
</feature>
<keyword evidence="3" id="KW-1185">Reference proteome</keyword>
<accession>A0A0A1TGW0</accession>
<organism evidence="2 3">
    <name type="scientific">[Torrubiella] hemipterigena</name>
    <dbReference type="NCBI Taxonomy" id="1531966"/>
    <lineage>
        <taxon>Eukaryota</taxon>
        <taxon>Fungi</taxon>
        <taxon>Dikarya</taxon>
        <taxon>Ascomycota</taxon>
        <taxon>Pezizomycotina</taxon>
        <taxon>Sordariomycetes</taxon>
        <taxon>Hypocreomycetidae</taxon>
        <taxon>Hypocreales</taxon>
        <taxon>Clavicipitaceae</taxon>
        <taxon>Clavicipitaceae incertae sedis</taxon>
        <taxon>'Torrubiella' clade</taxon>
    </lineage>
</organism>
<feature type="chain" id="PRO_5001979390" evidence="1">
    <location>
        <begin position="20"/>
        <end position="88"/>
    </location>
</feature>
<evidence type="ECO:0000313" key="2">
    <source>
        <dbReference type="EMBL" id="CEJ88316.1"/>
    </source>
</evidence>